<dbReference type="NCBIfam" id="TIGR00229">
    <property type="entry name" value="sensory_box"/>
    <property type="match status" value="2"/>
</dbReference>
<name>A0A4P6Q3Y1_9ACTN</name>
<dbReference type="Gene3D" id="3.30.450.20">
    <property type="entry name" value="PAS domain"/>
    <property type="match status" value="2"/>
</dbReference>
<dbReference type="Pfam" id="PF08448">
    <property type="entry name" value="PAS_4"/>
    <property type="match status" value="1"/>
</dbReference>
<dbReference type="PROSITE" id="PS50112">
    <property type="entry name" value="PAS"/>
    <property type="match status" value="1"/>
</dbReference>
<dbReference type="PANTHER" id="PTHR43156:SF2">
    <property type="entry name" value="STAGE II SPORULATION PROTEIN E"/>
    <property type="match status" value="1"/>
</dbReference>
<dbReference type="SUPFAM" id="SSF55781">
    <property type="entry name" value="GAF domain-like"/>
    <property type="match status" value="1"/>
</dbReference>
<dbReference type="InterPro" id="IPR001932">
    <property type="entry name" value="PPM-type_phosphatase-like_dom"/>
</dbReference>
<dbReference type="Gene3D" id="3.60.40.10">
    <property type="entry name" value="PPM-type phosphatase domain"/>
    <property type="match status" value="1"/>
</dbReference>
<dbReference type="SUPFAM" id="SSF81606">
    <property type="entry name" value="PP2C-like"/>
    <property type="match status" value="1"/>
</dbReference>
<dbReference type="SMART" id="SM00331">
    <property type="entry name" value="PP2C_SIG"/>
    <property type="match status" value="1"/>
</dbReference>
<dbReference type="AlphaFoldDB" id="A0A4P6Q3Y1"/>
<keyword evidence="4" id="KW-1185">Reference proteome</keyword>
<dbReference type="EC" id="3.1.3.3" evidence="3"/>
<dbReference type="Pfam" id="PF07228">
    <property type="entry name" value="SpoIIE"/>
    <property type="match status" value="1"/>
</dbReference>
<dbReference type="InterPro" id="IPR013655">
    <property type="entry name" value="PAS_fold_3"/>
</dbReference>
<dbReference type="InterPro" id="IPR029016">
    <property type="entry name" value="GAF-like_dom_sf"/>
</dbReference>
<feature type="domain" description="PAS" evidence="2">
    <location>
        <begin position="152"/>
        <end position="222"/>
    </location>
</feature>
<dbReference type="Pfam" id="PF08447">
    <property type="entry name" value="PAS_3"/>
    <property type="match status" value="1"/>
</dbReference>
<reference evidence="3 4" key="1">
    <citation type="submission" date="2019-02" db="EMBL/GenBank/DDBJ databases">
        <authorList>
            <person name="Khodamoradi S."/>
            <person name="Hahnke R.L."/>
            <person name="Kaempfer P."/>
            <person name="Schumann P."/>
            <person name="Rohde M."/>
            <person name="Steinert M."/>
            <person name="Luzhetskyy A."/>
            <person name="Wink J."/>
            <person name="Ruckert C."/>
        </authorList>
    </citation>
    <scope>NUCLEOTIDE SEQUENCE [LARGE SCALE GENOMIC DNA]</scope>
    <source>
        <strain evidence="3 4">M2</strain>
    </source>
</reference>
<gene>
    <name evidence="3" type="primary">rsbU6</name>
    <name evidence="3" type="ORF">EKD16_17525</name>
</gene>
<dbReference type="SUPFAM" id="SSF55785">
    <property type="entry name" value="PYP-like sensor domain (PAS domain)"/>
    <property type="match status" value="2"/>
</dbReference>
<dbReference type="InterPro" id="IPR036457">
    <property type="entry name" value="PPM-type-like_dom_sf"/>
</dbReference>
<keyword evidence="1 3" id="KW-0378">Hydrolase</keyword>
<dbReference type="InterPro" id="IPR035965">
    <property type="entry name" value="PAS-like_dom_sf"/>
</dbReference>
<dbReference type="Pfam" id="PF13185">
    <property type="entry name" value="GAF_2"/>
    <property type="match status" value="1"/>
</dbReference>
<accession>A0A4P6Q3Y1</accession>
<organism evidence="3 4">
    <name type="scientific">Streptomonospora litoralis</name>
    <dbReference type="NCBI Taxonomy" id="2498135"/>
    <lineage>
        <taxon>Bacteria</taxon>
        <taxon>Bacillati</taxon>
        <taxon>Actinomycetota</taxon>
        <taxon>Actinomycetes</taxon>
        <taxon>Streptosporangiales</taxon>
        <taxon>Nocardiopsidaceae</taxon>
        <taxon>Streptomonospora</taxon>
    </lineage>
</organism>
<dbReference type="Gene3D" id="3.30.450.40">
    <property type="match status" value="1"/>
</dbReference>
<evidence type="ECO:0000313" key="4">
    <source>
        <dbReference type="Proteomes" id="UP000292235"/>
    </source>
</evidence>
<dbReference type="InterPro" id="IPR052016">
    <property type="entry name" value="Bact_Sigma-Reg"/>
</dbReference>
<protein>
    <submittedName>
        <fullName evidence="3">Phosphoserine phosphatase RsbU</fullName>
        <ecNumber evidence="3">3.1.3.3</ecNumber>
    </submittedName>
</protein>
<dbReference type="Proteomes" id="UP000292235">
    <property type="component" value="Chromosome"/>
</dbReference>
<evidence type="ECO:0000313" key="3">
    <source>
        <dbReference type="EMBL" id="QBI55273.1"/>
    </source>
</evidence>
<dbReference type="SMART" id="SM00091">
    <property type="entry name" value="PAS"/>
    <property type="match status" value="2"/>
</dbReference>
<sequence>MSSLSTETSVPPPRMSELGPVDSALLDTLLREAPIGFAFFDQAGRFQRVNRALAAIYGIEESACRGRAPSEVLPSADDAAAHEAAIAAVLAGEGVVDTDHRAAGTEPDDTGRQHGWSLAWYPARADGEIDGVALIAVDLSDRYTAEVALRRTEERYRSLLTATNQVVWTADADGTVREDCPEWRTITGQTAEQYLGRGWLDAAHPDDHEQVERAWNDAVADHTTFDEIFRVRTQSGDFRYYRSRAVPIMRGDSLMEWVGAHSDITTQHEADDMRQRLTQQLGEAALRTVRLQKATADLAEALTVGEVVQAMTEIGQSAVGADTTTLGELDPDSLRLSMLSDDPGARSAARPGYAAPGCPATMDMAVREKKPFIAQNPAELRALLEDEDDTEVLEFLHATDQRAWVALPLLSAGQPIGALRFAFASARDISDEEKVFLEALAGQCALALERAKLFEREHRTAEALQTSLLPEDLPKVKGIRMQAFYRSGTQHVQVGGDWYDAFPLPDGRVAGVLGDVMGKGIKAATGMSRVRNALRALAFSMPEPADVLTGLDRMFDATEGADQVTTLVYFVLDPETGQIDLSNAGHLPPLVVTEQAGPWLLEAEPDTPLGVSSERGHHKFFVQPGNTVVLYSDGLVENRKRAVASGLDELVTVASQARPEVVGDPQHMLQYLVEGMLAGYEQDDDVTLLAVHLPVMDSAPE</sequence>
<dbReference type="InterPro" id="IPR003018">
    <property type="entry name" value="GAF"/>
</dbReference>
<proteinExistence type="predicted"/>
<dbReference type="KEGG" id="strr:EKD16_17525"/>
<dbReference type="GO" id="GO:0016791">
    <property type="term" value="F:phosphatase activity"/>
    <property type="evidence" value="ECO:0007669"/>
    <property type="project" value="TreeGrafter"/>
</dbReference>
<dbReference type="InterPro" id="IPR013656">
    <property type="entry name" value="PAS_4"/>
</dbReference>
<dbReference type="InterPro" id="IPR000014">
    <property type="entry name" value="PAS"/>
</dbReference>
<dbReference type="EMBL" id="CP036455">
    <property type="protein sequence ID" value="QBI55273.1"/>
    <property type="molecule type" value="Genomic_DNA"/>
</dbReference>
<dbReference type="SMART" id="SM00065">
    <property type="entry name" value="GAF"/>
    <property type="match status" value="1"/>
</dbReference>
<evidence type="ECO:0000256" key="1">
    <source>
        <dbReference type="ARBA" id="ARBA00022801"/>
    </source>
</evidence>
<dbReference type="PANTHER" id="PTHR43156">
    <property type="entry name" value="STAGE II SPORULATION PROTEIN E-RELATED"/>
    <property type="match status" value="1"/>
</dbReference>
<evidence type="ECO:0000259" key="2">
    <source>
        <dbReference type="PROSITE" id="PS50112"/>
    </source>
</evidence>
<dbReference type="CDD" id="cd00130">
    <property type="entry name" value="PAS"/>
    <property type="match status" value="1"/>
</dbReference>